<dbReference type="Pfam" id="PF01161">
    <property type="entry name" value="PBP"/>
    <property type="match status" value="1"/>
</dbReference>
<proteinExistence type="inferred from homology"/>
<name>A0AAW2TIC0_SESRA</name>
<dbReference type="InterPro" id="IPR035810">
    <property type="entry name" value="PEBP_euk"/>
</dbReference>
<dbReference type="CDD" id="cd00866">
    <property type="entry name" value="PEBP_euk"/>
    <property type="match status" value="1"/>
</dbReference>
<comment type="similarity">
    <text evidence="1">Belongs to the phosphatidylethanolamine-binding protein family.</text>
</comment>
<dbReference type="EMBL" id="JACGWJ010000008">
    <property type="protein sequence ID" value="KAL0403391.1"/>
    <property type="molecule type" value="Genomic_DNA"/>
</dbReference>
<evidence type="ECO:0000256" key="1">
    <source>
        <dbReference type="ARBA" id="ARBA00007091"/>
    </source>
</evidence>
<comment type="caution">
    <text evidence="2">The sequence shown here is derived from an EMBL/GenBank/DDBJ whole genome shotgun (WGS) entry which is preliminary data.</text>
</comment>
<dbReference type="PROSITE" id="PS01220">
    <property type="entry name" value="PBP"/>
    <property type="match status" value="1"/>
</dbReference>
<dbReference type="InterPro" id="IPR001858">
    <property type="entry name" value="Phosphatidylethanolamine-bd_CS"/>
</dbReference>
<dbReference type="PANTHER" id="PTHR11362">
    <property type="entry name" value="PHOSPHATIDYLETHANOLAMINE-BINDING PROTEIN"/>
    <property type="match status" value="1"/>
</dbReference>
<reference evidence="2" key="2">
    <citation type="journal article" date="2024" name="Plant">
        <title>Genomic evolution and insights into agronomic trait innovations of Sesamum species.</title>
        <authorList>
            <person name="Miao H."/>
            <person name="Wang L."/>
            <person name="Qu L."/>
            <person name="Liu H."/>
            <person name="Sun Y."/>
            <person name="Le M."/>
            <person name="Wang Q."/>
            <person name="Wei S."/>
            <person name="Zheng Y."/>
            <person name="Lin W."/>
            <person name="Duan Y."/>
            <person name="Cao H."/>
            <person name="Xiong S."/>
            <person name="Wang X."/>
            <person name="Wei L."/>
            <person name="Li C."/>
            <person name="Ma Q."/>
            <person name="Ju M."/>
            <person name="Zhao R."/>
            <person name="Li G."/>
            <person name="Mu C."/>
            <person name="Tian Q."/>
            <person name="Mei H."/>
            <person name="Zhang T."/>
            <person name="Gao T."/>
            <person name="Zhang H."/>
        </authorList>
    </citation>
    <scope>NUCLEOTIDE SEQUENCE</scope>
    <source>
        <strain evidence="2">G02</strain>
    </source>
</reference>
<dbReference type="InterPro" id="IPR036610">
    <property type="entry name" value="PEBP-like_sf"/>
</dbReference>
<dbReference type="Gene3D" id="3.90.280.10">
    <property type="entry name" value="PEBP-like"/>
    <property type="match status" value="1"/>
</dbReference>
<dbReference type="InterPro" id="IPR008914">
    <property type="entry name" value="PEBP"/>
</dbReference>
<evidence type="ECO:0000313" key="2">
    <source>
        <dbReference type="EMBL" id="KAL0403391.1"/>
    </source>
</evidence>
<organism evidence="2">
    <name type="scientific">Sesamum radiatum</name>
    <name type="common">Black benniseed</name>
    <dbReference type="NCBI Taxonomy" id="300843"/>
    <lineage>
        <taxon>Eukaryota</taxon>
        <taxon>Viridiplantae</taxon>
        <taxon>Streptophyta</taxon>
        <taxon>Embryophyta</taxon>
        <taxon>Tracheophyta</taxon>
        <taxon>Spermatophyta</taxon>
        <taxon>Magnoliopsida</taxon>
        <taxon>eudicotyledons</taxon>
        <taxon>Gunneridae</taxon>
        <taxon>Pentapetalae</taxon>
        <taxon>asterids</taxon>
        <taxon>lamiids</taxon>
        <taxon>Lamiales</taxon>
        <taxon>Pedaliaceae</taxon>
        <taxon>Sesamum</taxon>
    </lineage>
</organism>
<dbReference type="AlphaFoldDB" id="A0AAW2TIC0"/>
<reference evidence="2" key="1">
    <citation type="submission" date="2020-06" db="EMBL/GenBank/DDBJ databases">
        <authorList>
            <person name="Li T."/>
            <person name="Hu X."/>
            <person name="Zhang T."/>
            <person name="Song X."/>
            <person name="Zhang H."/>
            <person name="Dai N."/>
            <person name="Sheng W."/>
            <person name="Hou X."/>
            <person name="Wei L."/>
        </authorList>
    </citation>
    <scope>NUCLEOTIDE SEQUENCE</scope>
    <source>
        <strain evidence="2">G02</strain>
        <tissue evidence="2">Leaf</tissue>
    </source>
</reference>
<protein>
    <submittedName>
        <fullName evidence="2">Protein HEADING DATE 3A</fullName>
    </submittedName>
</protein>
<dbReference type="PANTHER" id="PTHR11362:SF9">
    <property type="entry name" value="PROTEIN FLOWERING LOCUS T-RELATED"/>
    <property type="match status" value="1"/>
</dbReference>
<sequence length="179" mass="19450">MPRDRDPLVVGRVVGDVLDPFTRSVGLRVIYSSREVSNGCEFRPSQVINQPRVDVGGDDLRTFFTLVMVDPDAPSPSDPGLREYLHWLVTDIPATTGASFGQEIVCYENPRPSMGIHRFVFVLFRQLGRQTVYAPGGDRISTPGTLRSSTTSAPLSPLSTIIAKGRAALAGGDGESKFK</sequence>
<dbReference type="SUPFAM" id="SSF49777">
    <property type="entry name" value="PEBP-like"/>
    <property type="match status" value="1"/>
</dbReference>
<accession>A0AAW2TIC0</accession>
<gene>
    <name evidence="2" type="ORF">Sradi_1979900</name>
</gene>